<evidence type="ECO:0000256" key="4">
    <source>
        <dbReference type="ARBA" id="ARBA00022527"/>
    </source>
</evidence>
<evidence type="ECO:0000259" key="24">
    <source>
        <dbReference type="PROSITE" id="PS50011"/>
    </source>
</evidence>
<evidence type="ECO:0000256" key="5">
    <source>
        <dbReference type="ARBA" id="ARBA00022553"/>
    </source>
</evidence>
<keyword evidence="10" id="KW-0677">Repeat</keyword>
<dbReference type="GO" id="GO:0004674">
    <property type="term" value="F:protein serine/threonine kinase activity"/>
    <property type="evidence" value="ECO:0007669"/>
    <property type="project" value="UniProtKB-KW"/>
</dbReference>
<proteinExistence type="predicted"/>
<dbReference type="FunFam" id="3.30.200.20:FF:000309">
    <property type="entry name" value="Leucine-rich repeat receptor protein kinase MSP1"/>
    <property type="match status" value="1"/>
</dbReference>
<evidence type="ECO:0000256" key="21">
    <source>
        <dbReference type="SAM" id="MobiDB-lite"/>
    </source>
</evidence>
<keyword evidence="16" id="KW-0675">Receptor</keyword>
<dbReference type="EMBL" id="JBJKBG010000009">
    <property type="protein sequence ID" value="KAL3724068.1"/>
    <property type="molecule type" value="Genomic_DNA"/>
</dbReference>
<keyword evidence="26" id="KW-1185">Reference proteome</keyword>
<dbReference type="SMART" id="SM00369">
    <property type="entry name" value="LRR_TYP"/>
    <property type="match status" value="7"/>
</dbReference>
<keyword evidence="13 20" id="KW-0067">ATP-binding</keyword>
<comment type="caution">
    <text evidence="25">The sequence shown here is derived from an EMBL/GenBank/DDBJ whole genome shotgun (WGS) entry which is preliminary data.</text>
</comment>
<dbReference type="InterPro" id="IPR032675">
    <property type="entry name" value="LRR_dom_sf"/>
</dbReference>
<sequence length="963" mass="105564">MLLKRSFFCYLFLNFLFSFSTLPTAASALSTHVQTREAEALLKWKNSLRDQTQYLLSSWMLASSNITSTNTSTNSCSWEGIRCNIAGSVTGINLTSIGLRGTLHEFNFSSLPNLLSLDLHDNELFGNIPSNIVTLHNLTFLNLGYNQLSGSIPPEVGNLTMLKVLSFLNNLLSGPVPSTLGNLNNLSLLYLGNNHLTGPIPLELGKLNFLSELRLNLNNLTGSIPASTGNLTGLKILSLYGNQLSGPLPREINNLTHLILFFLSNNSISGFLPENICHGGILEDFCASNNHFTGTVSKGLKNCTSLTRLRLDRNHLVGNISEDFGVYPVLDYIDLSYNNFHGEVSPNWGKCQLLTSLKISDNLIVGVIPPGIGGSSLLHVLDLSNNKLVGKIPNELGNLKSLFNLTLSGNNLSGEIPPGIGTLPEMAYLDLARNYLNGPIPGQLGDCSKMIYLNLSSNQLNGSIPDEYGNLVSLQVALDLSGNTLSGEIPWQLGNLIKLEILNLSNNELTGPIPSTFDNLNSLRLVDVSHNDLEGPLPNNEGFLVAPAEAFQGNAGLCGNHSGLKLCPSIESQKERRISILVIMMPLVGVSIILSIIVIILYTMKRGKTKMSEESEDSHHGNLFAIWCYDGKLVYEDIKEATEGFDHKYRIGVGGSGSVYRAQLSTGQVVAVKELHAFHCFNLQDRNVFENEVRALTKIRHRNIVKLYGFCSHAERSILIFEYLERGSLAKILKDMEQAKDLDWAKRINAVKGVTKALYYLHHDCRPPIIHRDISSNNILLDREYEAHISDFGTARFLKPDSSNWTGLAGTYGYIAPELAYTMKVTDKCDVYSFGVLTLEIIMGRHPCEMMSSPSSPSPMGSSSSSSSATLSLPASQVQTLPFNNLLDGRLPLPSPEMAEEVATIIKLGFACLNANPLLRPTMEQVHMELSARRLPSIESVHELAFGQVLNPGVQEQEDKTPP</sequence>
<dbReference type="GO" id="GO:0005524">
    <property type="term" value="F:ATP binding"/>
    <property type="evidence" value="ECO:0007669"/>
    <property type="project" value="UniProtKB-UniRule"/>
</dbReference>
<feature type="signal peptide" evidence="23">
    <location>
        <begin position="1"/>
        <end position="28"/>
    </location>
</feature>
<evidence type="ECO:0000313" key="26">
    <source>
        <dbReference type="Proteomes" id="UP001634007"/>
    </source>
</evidence>
<dbReference type="Pfam" id="PF00560">
    <property type="entry name" value="LRR_1"/>
    <property type="match status" value="6"/>
</dbReference>
<dbReference type="EC" id="2.7.11.1" evidence="3"/>
<dbReference type="FunFam" id="3.80.10.10:FF:000177">
    <property type="entry name" value="Leucine-rich repeat receptor-like serine/threonine-protein kinase At1g17230"/>
    <property type="match status" value="1"/>
</dbReference>
<dbReference type="InterPro" id="IPR001611">
    <property type="entry name" value="Leu-rich_rpt"/>
</dbReference>
<evidence type="ECO:0000256" key="23">
    <source>
        <dbReference type="SAM" id="SignalP"/>
    </source>
</evidence>
<evidence type="ECO:0000256" key="3">
    <source>
        <dbReference type="ARBA" id="ARBA00012513"/>
    </source>
</evidence>
<dbReference type="InterPro" id="IPR051716">
    <property type="entry name" value="Plant_RL_S/T_kinase"/>
</dbReference>
<evidence type="ECO:0000256" key="15">
    <source>
        <dbReference type="ARBA" id="ARBA00023136"/>
    </source>
</evidence>
<organism evidence="25 26">
    <name type="scientific">Eucalyptus globulus</name>
    <name type="common">Tasmanian blue gum</name>
    <dbReference type="NCBI Taxonomy" id="34317"/>
    <lineage>
        <taxon>Eukaryota</taxon>
        <taxon>Viridiplantae</taxon>
        <taxon>Streptophyta</taxon>
        <taxon>Embryophyta</taxon>
        <taxon>Tracheophyta</taxon>
        <taxon>Spermatophyta</taxon>
        <taxon>Magnoliopsida</taxon>
        <taxon>eudicotyledons</taxon>
        <taxon>Gunneridae</taxon>
        <taxon>Pentapetalae</taxon>
        <taxon>rosids</taxon>
        <taxon>malvids</taxon>
        <taxon>Myrtales</taxon>
        <taxon>Myrtaceae</taxon>
        <taxon>Myrtoideae</taxon>
        <taxon>Eucalypteae</taxon>
        <taxon>Eucalyptus</taxon>
    </lineage>
</organism>
<evidence type="ECO:0000256" key="10">
    <source>
        <dbReference type="ARBA" id="ARBA00022737"/>
    </source>
</evidence>
<keyword evidence="11 20" id="KW-0547">Nucleotide-binding</keyword>
<evidence type="ECO:0000256" key="18">
    <source>
        <dbReference type="ARBA" id="ARBA00047899"/>
    </source>
</evidence>
<evidence type="ECO:0000256" key="2">
    <source>
        <dbReference type="ARBA" id="ARBA00004479"/>
    </source>
</evidence>
<dbReference type="InterPro" id="IPR000719">
    <property type="entry name" value="Prot_kinase_dom"/>
</dbReference>
<evidence type="ECO:0000256" key="20">
    <source>
        <dbReference type="PROSITE-ProRule" id="PRU10141"/>
    </source>
</evidence>
<dbReference type="PROSITE" id="PS50011">
    <property type="entry name" value="PROTEIN_KINASE_DOM"/>
    <property type="match status" value="1"/>
</dbReference>
<comment type="catalytic activity">
    <reaction evidence="18">
        <text>L-threonyl-[protein] + ATP = O-phospho-L-threonyl-[protein] + ADP + H(+)</text>
        <dbReference type="Rhea" id="RHEA:46608"/>
        <dbReference type="Rhea" id="RHEA-COMP:11060"/>
        <dbReference type="Rhea" id="RHEA-COMP:11605"/>
        <dbReference type="ChEBI" id="CHEBI:15378"/>
        <dbReference type="ChEBI" id="CHEBI:30013"/>
        <dbReference type="ChEBI" id="CHEBI:30616"/>
        <dbReference type="ChEBI" id="CHEBI:61977"/>
        <dbReference type="ChEBI" id="CHEBI:456216"/>
        <dbReference type="EC" id="2.7.11.1"/>
    </reaction>
</comment>
<feature type="compositionally biased region" description="Low complexity" evidence="21">
    <location>
        <begin position="850"/>
        <end position="868"/>
    </location>
</feature>
<dbReference type="PROSITE" id="PS00107">
    <property type="entry name" value="PROTEIN_KINASE_ATP"/>
    <property type="match status" value="1"/>
</dbReference>
<evidence type="ECO:0000256" key="7">
    <source>
        <dbReference type="ARBA" id="ARBA00022679"/>
    </source>
</evidence>
<dbReference type="Pfam" id="PF13855">
    <property type="entry name" value="LRR_8"/>
    <property type="match status" value="1"/>
</dbReference>
<keyword evidence="8 22" id="KW-0812">Transmembrane</keyword>
<keyword evidence="17" id="KW-0325">Glycoprotein</keyword>
<gene>
    <name evidence="25" type="ORF">ACJRO7_036137</name>
</gene>
<dbReference type="Gene3D" id="3.80.10.10">
    <property type="entry name" value="Ribonuclease Inhibitor"/>
    <property type="match status" value="3"/>
</dbReference>
<keyword evidence="15 22" id="KW-0472">Membrane</keyword>
<keyword evidence="14 22" id="KW-1133">Transmembrane helix</keyword>
<keyword evidence="6" id="KW-0433">Leucine-rich repeat</keyword>
<evidence type="ECO:0000256" key="1">
    <source>
        <dbReference type="ARBA" id="ARBA00004236"/>
    </source>
</evidence>
<dbReference type="PROSITE" id="PS00109">
    <property type="entry name" value="PROTEIN_KINASE_TYR"/>
    <property type="match status" value="1"/>
</dbReference>
<dbReference type="InterPro" id="IPR003591">
    <property type="entry name" value="Leu-rich_rpt_typical-subtyp"/>
</dbReference>
<comment type="catalytic activity">
    <reaction evidence="19">
        <text>L-seryl-[protein] + ATP = O-phospho-L-seryl-[protein] + ADP + H(+)</text>
        <dbReference type="Rhea" id="RHEA:17989"/>
        <dbReference type="Rhea" id="RHEA-COMP:9863"/>
        <dbReference type="Rhea" id="RHEA-COMP:11604"/>
        <dbReference type="ChEBI" id="CHEBI:15378"/>
        <dbReference type="ChEBI" id="CHEBI:29999"/>
        <dbReference type="ChEBI" id="CHEBI:30616"/>
        <dbReference type="ChEBI" id="CHEBI:83421"/>
        <dbReference type="ChEBI" id="CHEBI:456216"/>
        <dbReference type="EC" id="2.7.11.1"/>
    </reaction>
</comment>
<evidence type="ECO:0000256" key="19">
    <source>
        <dbReference type="ARBA" id="ARBA00048679"/>
    </source>
</evidence>
<feature type="chain" id="PRO_5044879078" description="non-specific serine/threonine protein kinase" evidence="23">
    <location>
        <begin position="29"/>
        <end position="963"/>
    </location>
</feature>
<evidence type="ECO:0000256" key="12">
    <source>
        <dbReference type="ARBA" id="ARBA00022777"/>
    </source>
</evidence>
<reference evidence="25 26" key="1">
    <citation type="submission" date="2024-11" db="EMBL/GenBank/DDBJ databases">
        <title>Chromosome-level genome assembly of Eucalyptus globulus Labill. provides insights into its genome evolution.</title>
        <authorList>
            <person name="Li X."/>
        </authorList>
    </citation>
    <scope>NUCLEOTIDE SEQUENCE [LARGE SCALE GENOMIC DNA]</scope>
    <source>
        <strain evidence="25">CL2024</strain>
        <tissue evidence="25">Fresh tender leaves</tissue>
    </source>
</reference>
<evidence type="ECO:0000256" key="14">
    <source>
        <dbReference type="ARBA" id="ARBA00022989"/>
    </source>
</evidence>
<dbReference type="PANTHER" id="PTHR48053:SF22">
    <property type="entry name" value="MDIS1-INTERACTING RECEPTOR LIKE KINASE 2-LIKE"/>
    <property type="match status" value="1"/>
</dbReference>
<comment type="subcellular location">
    <subcellularLocation>
        <location evidence="1">Cell membrane</location>
    </subcellularLocation>
    <subcellularLocation>
        <location evidence="2">Membrane</location>
        <topology evidence="2">Single-pass type I membrane protein</topology>
    </subcellularLocation>
</comment>
<dbReference type="AlphaFoldDB" id="A0ABD3JBI9"/>
<accession>A0ABD3JBI9</accession>
<evidence type="ECO:0000256" key="13">
    <source>
        <dbReference type="ARBA" id="ARBA00022840"/>
    </source>
</evidence>
<dbReference type="Gene3D" id="3.30.200.20">
    <property type="entry name" value="Phosphorylase Kinase, domain 1"/>
    <property type="match status" value="1"/>
</dbReference>
<dbReference type="InterPro" id="IPR011009">
    <property type="entry name" value="Kinase-like_dom_sf"/>
</dbReference>
<protein>
    <recommendedName>
        <fullName evidence="3">non-specific serine/threonine protein kinase</fullName>
        <ecNumber evidence="3">2.7.11.1</ecNumber>
    </recommendedName>
</protein>
<feature type="transmembrane region" description="Helical" evidence="22">
    <location>
        <begin position="578"/>
        <end position="602"/>
    </location>
</feature>
<evidence type="ECO:0000256" key="11">
    <source>
        <dbReference type="ARBA" id="ARBA00022741"/>
    </source>
</evidence>
<feature type="domain" description="Protein kinase" evidence="24">
    <location>
        <begin position="645"/>
        <end position="930"/>
    </location>
</feature>
<dbReference type="Pfam" id="PF08263">
    <property type="entry name" value="LRRNT_2"/>
    <property type="match status" value="1"/>
</dbReference>
<dbReference type="PANTHER" id="PTHR48053">
    <property type="entry name" value="LEUCINE RICH REPEAT FAMILY PROTEIN, EXPRESSED"/>
    <property type="match status" value="1"/>
</dbReference>
<keyword evidence="7" id="KW-0808">Transferase</keyword>
<feature type="binding site" evidence="20">
    <location>
        <position position="673"/>
    </location>
    <ligand>
        <name>ATP</name>
        <dbReference type="ChEBI" id="CHEBI:30616"/>
    </ligand>
</feature>
<dbReference type="Gene3D" id="1.10.510.10">
    <property type="entry name" value="Transferase(Phosphotransferase) domain 1"/>
    <property type="match status" value="1"/>
</dbReference>
<evidence type="ECO:0000256" key="9">
    <source>
        <dbReference type="ARBA" id="ARBA00022729"/>
    </source>
</evidence>
<keyword evidence="12" id="KW-0418">Kinase</keyword>
<dbReference type="Proteomes" id="UP001634007">
    <property type="component" value="Unassembled WGS sequence"/>
</dbReference>
<dbReference type="SUPFAM" id="SSF56112">
    <property type="entry name" value="Protein kinase-like (PK-like)"/>
    <property type="match status" value="1"/>
</dbReference>
<dbReference type="InterPro" id="IPR008266">
    <property type="entry name" value="Tyr_kinase_AS"/>
</dbReference>
<dbReference type="FunFam" id="1.10.510.10:FF:000445">
    <property type="entry name" value="MDIS1-interacting receptor like kinase 2"/>
    <property type="match status" value="1"/>
</dbReference>
<dbReference type="SUPFAM" id="SSF52058">
    <property type="entry name" value="L domain-like"/>
    <property type="match status" value="2"/>
</dbReference>
<evidence type="ECO:0000256" key="6">
    <source>
        <dbReference type="ARBA" id="ARBA00022614"/>
    </source>
</evidence>
<dbReference type="Pfam" id="PF00069">
    <property type="entry name" value="Pkinase"/>
    <property type="match status" value="1"/>
</dbReference>
<evidence type="ECO:0000256" key="8">
    <source>
        <dbReference type="ARBA" id="ARBA00022692"/>
    </source>
</evidence>
<keyword evidence="5" id="KW-0597">Phosphoprotein</keyword>
<evidence type="ECO:0000256" key="22">
    <source>
        <dbReference type="SAM" id="Phobius"/>
    </source>
</evidence>
<keyword evidence="9 23" id="KW-0732">Signal</keyword>
<evidence type="ECO:0000256" key="17">
    <source>
        <dbReference type="ARBA" id="ARBA00023180"/>
    </source>
</evidence>
<evidence type="ECO:0000313" key="25">
    <source>
        <dbReference type="EMBL" id="KAL3724068.1"/>
    </source>
</evidence>
<dbReference type="FunFam" id="3.80.10.10:FF:000400">
    <property type="entry name" value="Nuclear pore complex protein NUP107"/>
    <property type="match status" value="1"/>
</dbReference>
<dbReference type="InterPro" id="IPR017441">
    <property type="entry name" value="Protein_kinase_ATP_BS"/>
</dbReference>
<keyword evidence="4" id="KW-0723">Serine/threonine-protein kinase</keyword>
<dbReference type="GO" id="GO:0005886">
    <property type="term" value="C:plasma membrane"/>
    <property type="evidence" value="ECO:0007669"/>
    <property type="project" value="UniProtKB-SubCell"/>
</dbReference>
<name>A0ABD3JBI9_EUCGL</name>
<dbReference type="InterPro" id="IPR013210">
    <property type="entry name" value="LRR_N_plant-typ"/>
</dbReference>
<evidence type="ECO:0000256" key="16">
    <source>
        <dbReference type="ARBA" id="ARBA00023170"/>
    </source>
</evidence>
<feature type="region of interest" description="Disordered" evidence="21">
    <location>
        <begin position="850"/>
        <end position="871"/>
    </location>
</feature>